<proteinExistence type="inferred from homology"/>
<evidence type="ECO:0000256" key="1">
    <source>
        <dbReference type="ARBA" id="ARBA00004123"/>
    </source>
</evidence>
<feature type="domain" description="RNA polymerase III Rpc82 C -terminal" evidence="8">
    <location>
        <begin position="151"/>
        <end position="320"/>
    </location>
</feature>
<evidence type="ECO:0000256" key="7">
    <source>
        <dbReference type="SAM" id="MobiDB-lite"/>
    </source>
</evidence>
<feature type="domain" description="RNA polymerase III subunit RPC82-related helix-turn-helix" evidence="9">
    <location>
        <begin position="14"/>
        <end position="69"/>
    </location>
</feature>
<dbReference type="GO" id="GO:0003697">
    <property type="term" value="F:single-stranded DNA binding"/>
    <property type="evidence" value="ECO:0007669"/>
    <property type="project" value="UniProtKB-UniRule"/>
</dbReference>
<dbReference type="InterPro" id="IPR039748">
    <property type="entry name" value="RPC3"/>
</dbReference>
<dbReference type="Proteomes" id="UP001233271">
    <property type="component" value="Chromosome 1"/>
</dbReference>
<evidence type="ECO:0000256" key="3">
    <source>
        <dbReference type="ARBA" id="ARBA00023163"/>
    </source>
</evidence>
<comment type="similarity">
    <text evidence="6">Belongs to the RNA polymerase beta chain family.</text>
</comment>
<comment type="subcellular location">
    <subcellularLocation>
        <location evidence="1 6">Nucleus</location>
    </subcellularLocation>
</comment>
<evidence type="ECO:0000256" key="4">
    <source>
        <dbReference type="ARBA" id="ARBA00023242"/>
    </source>
</evidence>
<dbReference type="InterPro" id="IPR013197">
    <property type="entry name" value="RNA_pol_III_RPC82-rel_HTH"/>
</dbReference>
<dbReference type="GO" id="GO:0005666">
    <property type="term" value="C:RNA polymerase III complex"/>
    <property type="evidence" value="ECO:0007669"/>
    <property type="project" value="UniProtKB-UniRule"/>
</dbReference>
<dbReference type="InterPro" id="IPR008806">
    <property type="entry name" value="RNA_pol_III_Rpc82_C"/>
</dbReference>
<dbReference type="Pfam" id="PF05645">
    <property type="entry name" value="RNA_pol_Rpc82"/>
    <property type="match status" value="1"/>
</dbReference>
<dbReference type="Pfam" id="PF22536">
    <property type="entry name" value="WHD_POLR3C"/>
    <property type="match status" value="1"/>
</dbReference>
<feature type="region of interest" description="Disordered" evidence="7">
    <location>
        <begin position="205"/>
        <end position="240"/>
    </location>
</feature>
<comment type="function">
    <text evidence="5 6">DNA-dependent RNA polymerase catalyzes the transcription of DNA into RNA using the four ribonucleoside triphosphates as substrates. Specific core component of RNA polymerase III which synthesizes small RNAs, such as 5S rRNA and tRNAs.</text>
</comment>
<dbReference type="AlphaFoldDB" id="A0AA48I7N4"/>
<dbReference type="PANTHER" id="PTHR12949">
    <property type="entry name" value="RNA POLYMERASE III DNA DIRECTED -RELATED"/>
    <property type="match status" value="1"/>
</dbReference>
<evidence type="ECO:0000256" key="2">
    <source>
        <dbReference type="ARBA" id="ARBA00022478"/>
    </source>
</evidence>
<evidence type="ECO:0000259" key="9">
    <source>
        <dbReference type="Pfam" id="PF08221"/>
    </source>
</evidence>
<dbReference type="RefSeq" id="XP_060452973.1">
    <property type="nucleotide sequence ID" value="XM_060600178.1"/>
</dbReference>
<evidence type="ECO:0000259" key="10">
    <source>
        <dbReference type="Pfam" id="PF22536"/>
    </source>
</evidence>
<evidence type="ECO:0000313" key="12">
    <source>
        <dbReference type="Proteomes" id="UP001233271"/>
    </source>
</evidence>
<keyword evidence="2 6" id="KW-0240">DNA-directed RNA polymerase</keyword>
<dbReference type="InterPro" id="IPR055207">
    <property type="entry name" value="POLR3C_WHD"/>
</dbReference>
<keyword evidence="12" id="KW-1185">Reference proteome</keyword>
<keyword evidence="3 6" id="KW-0804">Transcription</keyword>
<feature type="compositionally biased region" description="Basic and acidic residues" evidence="7">
    <location>
        <begin position="213"/>
        <end position="240"/>
    </location>
</feature>
<dbReference type="GeneID" id="85491578"/>
<organism evidence="11 12">
    <name type="scientific">Cutaneotrichosporon cavernicola</name>
    <dbReference type="NCBI Taxonomy" id="279322"/>
    <lineage>
        <taxon>Eukaryota</taxon>
        <taxon>Fungi</taxon>
        <taxon>Dikarya</taxon>
        <taxon>Basidiomycota</taxon>
        <taxon>Agaricomycotina</taxon>
        <taxon>Tremellomycetes</taxon>
        <taxon>Trichosporonales</taxon>
        <taxon>Trichosporonaceae</taxon>
        <taxon>Cutaneotrichosporon</taxon>
    </lineage>
</organism>
<evidence type="ECO:0000313" key="11">
    <source>
        <dbReference type="EMBL" id="BEI87707.1"/>
    </source>
</evidence>
<reference evidence="11" key="1">
    <citation type="journal article" date="2023" name="BMC Genomics">
        <title>Chromosome-level genome assemblies of Cutaneotrichosporon spp. (Trichosporonales, Basidiomycota) reveal imbalanced evolution between nucleotide sequences and chromosome synteny.</title>
        <authorList>
            <person name="Kobayashi Y."/>
            <person name="Kayamori A."/>
            <person name="Aoki K."/>
            <person name="Shiwa Y."/>
            <person name="Matsutani M."/>
            <person name="Fujita N."/>
            <person name="Sugita T."/>
            <person name="Iwasaki W."/>
            <person name="Tanaka N."/>
            <person name="Takashima M."/>
        </authorList>
    </citation>
    <scope>NUCLEOTIDE SEQUENCE</scope>
    <source>
        <strain evidence="11">HIS019</strain>
    </source>
</reference>
<evidence type="ECO:0000256" key="6">
    <source>
        <dbReference type="RuleBase" id="RU367076"/>
    </source>
</evidence>
<protein>
    <recommendedName>
        <fullName evidence="6">DNA-directed RNA polymerase III subunit RPC3</fullName>
        <shortName evidence="6">RNA polymerase III subunit C3</shortName>
    </recommendedName>
</protein>
<dbReference type="PANTHER" id="PTHR12949:SF0">
    <property type="entry name" value="DNA-DIRECTED RNA POLYMERASE III SUBUNIT RPC3"/>
    <property type="match status" value="1"/>
</dbReference>
<evidence type="ECO:0000259" key="8">
    <source>
        <dbReference type="Pfam" id="PF05645"/>
    </source>
</evidence>
<feature type="domain" description="DNA-directed RNA polymerase III subunit RPC3 winged-helix" evidence="10">
    <location>
        <begin position="389"/>
        <end position="468"/>
    </location>
</feature>
<name>A0AA48I7N4_9TREE</name>
<gene>
    <name evidence="11" type="primary">RPC82</name>
    <name evidence="11" type="ORF">CcaverHIS019_0104250</name>
</gene>
<dbReference type="KEGG" id="ccac:CcaHIS019_0104250"/>
<comment type="subunit">
    <text evidence="6">Component of the RNA polymerase III (Pol III) complex consisting of 17 subunits.</text>
</comment>
<accession>A0AA48I7N4</accession>
<dbReference type="GO" id="GO:0006351">
    <property type="term" value="P:DNA-templated transcription"/>
    <property type="evidence" value="ECO:0007669"/>
    <property type="project" value="InterPro"/>
</dbReference>
<keyword evidence="4 6" id="KW-0539">Nucleus</keyword>
<dbReference type="Gene3D" id="1.10.10.10">
    <property type="entry name" value="Winged helix-like DNA-binding domain superfamily/Winged helix DNA-binding domain"/>
    <property type="match status" value="4"/>
</dbReference>
<evidence type="ECO:0000256" key="5">
    <source>
        <dbReference type="ARBA" id="ARBA00025127"/>
    </source>
</evidence>
<dbReference type="EMBL" id="AP028212">
    <property type="protein sequence ID" value="BEI87707.1"/>
    <property type="molecule type" value="Genomic_DNA"/>
</dbReference>
<dbReference type="Pfam" id="PF08221">
    <property type="entry name" value="HTH_9"/>
    <property type="match status" value="1"/>
</dbReference>
<dbReference type="InterPro" id="IPR036388">
    <property type="entry name" value="WH-like_DNA-bd_sf"/>
</dbReference>
<sequence>MDGANSNSKEAVRLCEHIVRGAFGDVVCRVASTLLNRGRSNAETIARLAALPRPTANASLLILIQHSLVGSTGGSRRSVPEEEQYEFDTAECLLRLRWGRILALTESNFGEDALMVVRQLLVYGKMSFVQVVHACGADADKKRALVLRKIVVQLLRRGYLEPSSAELLILRSDQIDRRYRAKWLDKSAATGTKLHTAGALAEMRQQASSEIDDERKGYRDPAKALKEVKGKKKERERNQPEDDMWDVIEDVPLRVNYDKYNVLIRNEMLIKAAADRWNEAAGEVLRAALVASLDEQHLTKEIRTEKAVGVNNIVSNLPTSKHKLLMAGMAGSGSKNIPDIVRLYLSVMSGDDLASDNTSTRYLSHSDHSNPSYWVEVEAICTSLKASLLTELVRERIDDKAARVLAVVARAHYASETMVRDCAMIPLREARHILSELQKLSLIDIQEVPKTAAKGRSQFPGADFHLWGIDLRKAYGFLLSGVYKTSANIVQRRQKEWEKRAALLAKIDRPDVRGMDPHLYLSAKDQADYADLQNALTMLSLAEARTDHVVMMLRDLPGGIPTR</sequence>